<gene>
    <name evidence="3" type="ORF">M569_02782</name>
</gene>
<evidence type="ECO:0000313" key="3">
    <source>
        <dbReference type="EMBL" id="EPS71985.1"/>
    </source>
</evidence>
<evidence type="ECO:0000313" key="4">
    <source>
        <dbReference type="Proteomes" id="UP000015453"/>
    </source>
</evidence>
<sequence>QYYPYPKTLYSSSSHSQSTGSFVPVFIVLAAILFVSVLSCVVGRACDRCSHRGGIKRSDPGGYKDDWGSRPNPSISHVKGNGDLERGSGAKIQPAGEKPAAVPPQNIVGFVPRVRFADN</sequence>
<feature type="region of interest" description="Disordered" evidence="1">
    <location>
        <begin position="53"/>
        <end position="103"/>
    </location>
</feature>
<protein>
    <submittedName>
        <fullName evidence="3">Uncharacterized protein</fullName>
    </submittedName>
</protein>
<dbReference type="AlphaFoldDB" id="S8CYB2"/>
<feature type="transmembrane region" description="Helical" evidence="2">
    <location>
        <begin position="20"/>
        <end position="42"/>
    </location>
</feature>
<comment type="caution">
    <text evidence="3">The sequence shown here is derived from an EMBL/GenBank/DDBJ whole genome shotgun (WGS) entry which is preliminary data.</text>
</comment>
<keyword evidence="2" id="KW-1133">Transmembrane helix</keyword>
<evidence type="ECO:0000256" key="1">
    <source>
        <dbReference type="SAM" id="MobiDB-lite"/>
    </source>
</evidence>
<feature type="compositionally biased region" description="Basic and acidic residues" evidence="1">
    <location>
        <begin position="53"/>
        <end position="68"/>
    </location>
</feature>
<reference evidence="3 4" key="1">
    <citation type="journal article" date="2013" name="BMC Genomics">
        <title>The miniature genome of a carnivorous plant Genlisea aurea contains a low number of genes and short non-coding sequences.</title>
        <authorList>
            <person name="Leushkin E.V."/>
            <person name="Sutormin R.A."/>
            <person name="Nabieva E.R."/>
            <person name="Penin A.A."/>
            <person name="Kondrashov A.S."/>
            <person name="Logacheva M.D."/>
        </authorList>
    </citation>
    <scope>NUCLEOTIDE SEQUENCE [LARGE SCALE GENOMIC DNA]</scope>
</reference>
<name>S8CYB2_9LAMI</name>
<keyword evidence="4" id="KW-1185">Reference proteome</keyword>
<dbReference type="PANTHER" id="PTHR33429:SF7">
    <property type="entry name" value="OS02G0708000 PROTEIN"/>
    <property type="match status" value="1"/>
</dbReference>
<organism evidence="3 4">
    <name type="scientific">Genlisea aurea</name>
    <dbReference type="NCBI Taxonomy" id="192259"/>
    <lineage>
        <taxon>Eukaryota</taxon>
        <taxon>Viridiplantae</taxon>
        <taxon>Streptophyta</taxon>
        <taxon>Embryophyta</taxon>
        <taxon>Tracheophyta</taxon>
        <taxon>Spermatophyta</taxon>
        <taxon>Magnoliopsida</taxon>
        <taxon>eudicotyledons</taxon>
        <taxon>Gunneridae</taxon>
        <taxon>Pentapetalae</taxon>
        <taxon>asterids</taxon>
        <taxon>lamiids</taxon>
        <taxon>Lamiales</taxon>
        <taxon>Lentibulariaceae</taxon>
        <taxon>Genlisea</taxon>
    </lineage>
</organism>
<dbReference type="PANTHER" id="PTHR33429">
    <property type="entry name" value="OS02G0708000 PROTEIN-RELATED"/>
    <property type="match status" value="1"/>
</dbReference>
<dbReference type="Proteomes" id="UP000015453">
    <property type="component" value="Unassembled WGS sequence"/>
</dbReference>
<keyword evidence="2" id="KW-0472">Membrane</keyword>
<accession>S8CYB2</accession>
<evidence type="ECO:0000256" key="2">
    <source>
        <dbReference type="SAM" id="Phobius"/>
    </source>
</evidence>
<feature type="non-terminal residue" evidence="3">
    <location>
        <position position="119"/>
    </location>
</feature>
<keyword evidence="2" id="KW-0812">Transmembrane</keyword>
<proteinExistence type="predicted"/>
<feature type="non-terminal residue" evidence="3">
    <location>
        <position position="1"/>
    </location>
</feature>
<dbReference type="EMBL" id="AUSU01001029">
    <property type="protein sequence ID" value="EPS71985.1"/>
    <property type="molecule type" value="Genomic_DNA"/>
</dbReference>